<evidence type="ECO:0000313" key="5">
    <source>
        <dbReference type="EMBL" id="SEE46132.1"/>
    </source>
</evidence>
<accession>A0A1H5J0Y9</accession>
<dbReference type="Proteomes" id="UP000183208">
    <property type="component" value="Unassembled WGS sequence"/>
</dbReference>
<gene>
    <name evidence="5" type="ORF">SAMN05444171_7582</name>
</gene>
<evidence type="ECO:0000256" key="2">
    <source>
        <dbReference type="ARBA" id="ARBA00023125"/>
    </source>
</evidence>
<evidence type="ECO:0000313" key="6">
    <source>
        <dbReference type="Proteomes" id="UP000183208"/>
    </source>
</evidence>
<evidence type="ECO:0000256" key="3">
    <source>
        <dbReference type="ARBA" id="ARBA00023163"/>
    </source>
</evidence>
<protein>
    <submittedName>
        <fullName evidence="5">Helix-turn-helix domain-containing protein</fullName>
    </submittedName>
</protein>
<keyword evidence="3" id="KW-0804">Transcription</keyword>
<reference evidence="5 6" key="1">
    <citation type="submission" date="2016-10" db="EMBL/GenBank/DDBJ databases">
        <authorList>
            <person name="de Groot N.N."/>
        </authorList>
    </citation>
    <scope>NUCLEOTIDE SEQUENCE [LARGE SCALE GENOMIC DNA]</scope>
    <source>
        <strain evidence="5 6">GAS522</strain>
    </source>
</reference>
<sequence length="321" mass="35146">MGAASDVPLHSLSFDEYSETVIGATVNFLLTGPSQAPWSVGHCKLGAIVLQFGVEGGSKILHGISRSDALTFIFQDEKIADRVIFDGQILQPQDFVVLPPGSDFTFASRGIHRWMSISMPVGLFETFAIETGRKHLAWVEKEKCVISSPEQLLRCLSAAAASTAVLIREEQTPTLHGFSIARLLNALIAAIADLDNEMCLPTEKSRLSSDTVTKALRYARGRKWEGLQVADLALAADVTSRTLLRTFRQQLGVGSASYLKLRQLNMVRRALRGKCESSGKVTNIMSEHGVTEFGRFASEYKALFGERPSETVARSRSQRVG</sequence>
<dbReference type="PANTHER" id="PTHR46796:SF12">
    <property type="entry name" value="HTH-TYPE DNA-BINDING TRANSCRIPTIONAL ACTIVATOR EUTR"/>
    <property type="match status" value="1"/>
</dbReference>
<dbReference type="GO" id="GO:0003700">
    <property type="term" value="F:DNA-binding transcription factor activity"/>
    <property type="evidence" value="ECO:0007669"/>
    <property type="project" value="InterPro"/>
</dbReference>
<dbReference type="Gene3D" id="1.10.10.60">
    <property type="entry name" value="Homeodomain-like"/>
    <property type="match status" value="1"/>
</dbReference>
<proteinExistence type="predicted"/>
<dbReference type="EMBL" id="FNTI01000001">
    <property type="protein sequence ID" value="SEE46132.1"/>
    <property type="molecule type" value="Genomic_DNA"/>
</dbReference>
<keyword evidence="1" id="KW-0805">Transcription regulation</keyword>
<dbReference type="AlphaFoldDB" id="A0A1H5J0Y9"/>
<dbReference type="Pfam" id="PF12833">
    <property type="entry name" value="HTH_18"/>
    <property type="match status" value="1"/>
</dbReference>
<dbReference type="PANTHER" id="PTHR46796">
    <property type="entry name" value="HTH-TYPE TRANSCRIPTIONAL ACTIVATOR RHAS-RELATED"/>
    <property type="match status" value="1"/>
</dbReference>
<keyword evidence="2" id="KW-0238">DNA-binding</keyword>
<name>A0A1H5J0Y9_9BRAD</name>
<evidence type="ECO:0000259" key="4">
    <source>
        <dbReference type="PROSITE" id="PS01124"/>
    </source>
</evidence>
<evidence type="ECO:0000256" key="1">
    <source>
        <dbReference type="ARBA" id="ARBA00023015"/>
    </source>
</evidence>
<dbReference type="PROSITE" id="PS01124">
    <property type="entry name" value="HTH_ARAC_FAMILY_2"/>
    <property type="match status" value="1"/>
</dbReference>
<dbReference type="SMART" id="SM00342">
    <property type="entry name" value="HTH_ARAC"/>
    <property type="match status" value="1"/>
</dbReference>
<feature type="domain" description="HTH araC/xylS-type" evidence="4">
    <location>
        <begin position="213"/>
        <end position="314"/>
    </location>
</feature>
<dbReference type="InterPro" id="IPR018060">
    <property type="entry name" value="HTH_AraC"/>
</dbReference>
<dbReference type="GO" id="GO:0043565">
    <property type="term" value="F:sequence-specific DNA binding"/>
    <property type="evidence" value="ECO:0007669"/>
    <property type="project" value="InterPro"/>
</dbReference>
<dbReference type="InterPro" id="IPR050204">
    <property type="entry name" value="AraC_XylS_family_regulators"/>
</dbReference>
<organism evidence="5 6">
    <name type="scientific">Bradyrhizobium lablabi</name>
    <dbReference type="NCBI Taxonomy" id="722472"/>
    <lineage>
        <taxon>Bacteria</taxon>
        <taxon>Pseudomonadati</taxon>
        <taxon>Pseudomonadota</taxon>
        <taxon>Alphaproteobacteria</taxon>
        <taxon>Hyphomicrobiales</taxon>
        <taxon>Nitrobacteraceae</taxon>
        <taxon>Bradyrhizobium</taxon>
    </lineage>
</organism>